<keyword evidence="1" id="KW-0175">Coiled coil</keyword>
<organism evidence="2 3">
    <name type="scientific">Polymorphospora rubra</name>
    <dbReference type="NCBI Taxonomy" id="338584"/>
    <lineage>
        <taxon>Bacteria</taxon>
        <taxon>Bacillati</taxon>
        <taxon>Actinomycetota</taxon>
        <taxon>Actinomycetes</taxon>
        <taxon>Micromonosporales</taxon>
        <taxon>Micromonosporaceae</taxon>
        <taxon>Polymorphospora</taxon>
    </lineage>
</organism>
<reference evidence="2" key="1">
    <citation type="submission" date="2020-08" db="EMBL/GenBank/DDBJ databases">
        <title>Whole genome shotgun sequence of Polymorphospora rubra NBRC 101157.</title>
        <authorList>
            <person name="Komaki H."/>
            <person name="Tamura T."/>
        </authorList>
    </citation>
    <scope>NUCLEOTIDE SEQUENCE</scope>
    <source>
        <strain evidence="2">NBRC 101157</strain>
    </source>
</reference>
<proteinExistence type="predicted"/>
<dbReference type="Proteomes" id="UP000680866">
    <property type="component" value="Chromosome"/>
</dbReference>
<sequence>MSLVTNTDQILNQLTDITMKFASVPNLELPRTNVWLTFHVYPFGPDLTEDQRMTAVDALYGIVMPDYRPTSNSHSFYGTPTDGIDLGHITCRVWTQRETSEIRTLRIQLERLRDENDQLRAELGRS</sequence>
<dbReference type="EMBL" id="AP023359">
    <property type="protein sequence ID" value="BCJ65096.1"/>
    <property type="molecule type" value="Genomic_DNA"/>
</dbReference>
<dbReference type="RefSeq" id="WP_212824344.1">
    <property type="nucleotide sequence ID" value="NZ_AP023359.1"/>
</dbReference>
<dbReference type="AlphaFoldDB" id="A0A810MV80"/>
<evidence type="ECO:0000313" key="3">
    <source>
        <dbReference type="Proteomes" id="UP000680866"/>
    </source>
</evidence>
<protein>
    <submittedName>
        <fullName evidence="2">Uncharacterized protein</fullName>
    </submittedName>
</protein>
<name>A0A810MV80_9ACTN</name>
<dbReference type="KEGG" id="pry:Prubr_21170"/>
<accession>A0A810MV80</accession>
<evidence type="ECO:0000313" key="2">
    <source>
        <dbReference type="EMBL" id="BCJ65096.1"/>
    </source>
</evidence>
<keyword evidence="3" id="KW-1185">Reference proteome</keyword>
<gene>
    <name evidence="2" type="ORF">Prubr_21170</name>
</gene>
<feature type="coiled-coil region" evidence="1">
    <location>
        <begin position="95"/>
        <end position="122"/>
    </location>
</feature>
<evidence type="ECO:0000256" key="1">
    <source>
        <dbReference type="SAM" id="Coils"/>
    </source>
</evidence>